<dbReference type="InterPro" id="IPR009057">
    <property type="entry name" value="Homeodomain-like_sf"/>
</dbReference>
<proteinExistence type="inferred from homology"/>
<gene>
    <name evidence="4" type="ORF">EP51_19575</name>
</gene>
<dbReference type="Pfam" id="PF17853">
    <property type="entry name" value="GGDEF_2"/>
    <property type="match status" value="1"/>
</dbReference>
<organism evidence="4 5">
    <name type="scientific">Rhodococcus opacus</name>
    <name type="common">Nocardia opaca</name>
    <dbReference type="NCBI Taxonomy" id="37919"/>
    <lineage>
        <taxon>Bacteria</taxon>
        <taxon>Bacillati</taxon>
        <taxon>Actinomycetota</taxon>
        <taxon>Actinomycetes</taxon>
        <taxon>Mycobacteriales</taxon>
        <taxon>Nocardiaceae</taxon>
        <taxon>Rhodococcus</taxon>
    </lineage>
</organism>
<dbReference type="Pfam" id="PF13556">
    <property type="entry name" value="HTH_30"/>
    <property type="match status" value="1"/>
</dbReference>
<dbReference type="Gene3D" id="1.10.10.2840">
    <property type="entry name" value="PucR C-terminal helix-turn-helix domain"/>
    <property type="match status" value="1"/>
</dbReference>
<reference evidence="4 5" key="1">
    <citation type="submission" date="2014-07" db="EMBL/GenBank/DDBJ databases">
        <title>Genome Sequence of Rhodococcus opacus Strain R7, a Biodegrader of Mono- and Polycyclic Aromatic Hydrocarbons.</title>
        <authorList>
            <person name="Di Gennaro P."/>
            <person name="Zampolli J."/>
            <person name="Presti I."/>
            <person name="Cappelletti M."/>
            <person name="D'Ursi P."/>
            <person name="Orro A."/>
            <person name="Mezzelani A."/>
            <person name="Milanesi L."/>
        </authorList>
    </citation>
    <scope>NUCLEOTIDE SEQUENCE [LARGE SCALE GENOMIC DNA]</scope>
    <source>
        <strain evidence="4 5">R7</strain>
    </source>
</reference>
<dbReference type="Proteomes" id="UP000028488">
    <property type="component" value="Chromosome"/>
</dbReference>
<dbReference type="InterPro" id="IPR041522">
    <property type="entry name" value="CdaR_GGDEF"/>
</dbReference>
<evidence type="ECO:0000313" key="5">
    <source>
        <dbReference type="Proteomes" id="UP000028488"/>
    </source>
</evidence>
<dbReference type="RefSeq" id="WP_128640152.1">
    <property type="nucleotide sequence ID" value="NZ_CP008947.1"/>
</dbReference>
<accession>A0A076ELP7</accession>
<feature type="domain" description="PucR C-terminal helix-turn-helix" evidence="2">
    <location>
        <begin position="490"/>
        <end position="546"/>
    </location>
</feature>
<dbReference type="PANTHER" id="PTHR33744:SF7">
    <property type="entry name" value="PUCR FAMILY TRANSCRIPTIONAL REGULATOR"/>
    <property type="match status" value="1"/>
</dbReference>
<dbReference type="AlphaFoldDB" id="A0A076ELP7"/>
<evidence type="ECO:0000313" key="4">
    <source>
        <dbReference type="EMBL" id="AII06716.1"/>
    </source>
</evidence>
<evidence type="ECO:0000256" key="1">
    <source>
        <dbReference type="ARBA" id="ARBA00006754"/>
    </source>
</evidence>
<evidence type="ECO:0000259" key="2">
    <source>
        <dbReference type="Pfam" id="PF13556"/>
    </source>
</evidence>
<sequence>MDDTTTPNAEDERLSLRGLLEEPLLASARLLSGTDALSDPVTWCLPWGEVMSRPDSLAEVAVYTRPETLSAHGRELESLVARGAGVLLVDGSAPADTVWPTGLTVVELGFPVGFTALNRLLAERALTQEAHVMRYALTVHQSLAGLLHRGAGLPMLIREVAALTSDVAVALDVRGRLLAHAGLPDAEDAGTVALMEALANALPRLEESPPARMHNVHVLRLEHPDGLFAPTTAVAGAMQLAGRYEGWIVVVVPGANPRRHDIAQHRVVVEQAGTIIGTEMLRQRSVDEAEERARGDFVQALVHGNFANDHDLRTRAALHEIDLDLHYIVFVAPGLVDRASGRPGASMVRLARYAAGVLPRPGVRSHVTVIGDVLVVIRSLSSVDTPGVESEISEYAHAMSLDLETRLGQRIPVAHGRPAAGARDIGESYREARITLGIAQRLGLSGSVAYNDLRGFSVLARATDTDESRRLIRDVLGPLRASSSHADTEELLFAYLEEGGNINAAARRLRIHRNTMIAKLDRTSRLIGMDIREPENQFTLWLALRLDLLSQVQDTVNHEIVTR</sequence>
<comment type="similarity">
    <text evidence="1">Belongs to the CdaR family.</text>
</comment>
<dbReference type="SUPFAM" id="SSF46689">
    <property type="entry name" value="Homeodomain-like"/>
    <property type="match status" value="1"/>
</dbReference>
<dbReference type="EMBL" id="CP008947">
    <property type="protein sequence ID" value="AII06716.1"/>
    <property type="molecule type" value="Genomic_DNA"/>
</dbReference>
<feature type="domain" description="CdaR GGDEF-like" evidence="3">
    <location>
        <begin position="304"/>
        <end position="436"/>
    </location>
</feature>
<protein>
    <submittedName>
        <fullName evidence="4">PucR family transcriptional regulator</fullName>
    </submittedName>
</protein>
<name>A0A076ELP7_RHOOP</name>
<dbReference type="PANTHER" id="PTHR33744">
    <property type="entry name" value="CARBOHYDRATE DIACID REGULATOR"/>
    <property type="match status" value="1"/>
</dbReference>
<dbReference type="InterPro" id="IPR025736">
    <property type="entry name" value="PucR_C-HTH_dom"/>
</dbReference>
<dbReference type="eggNOG" id="COG2508">
    <property type="taxonomic scope" value="Bacteria"/>
</dbReference>
<dbReference type="InterPro" id="IPR051448">
    <property type="entry name" value="CdaR-like_regulators"/>
</dbReference>
<evidence type="ECO:0000259" key="3">
    <source>
        <dbReference type="Pfam" id="PF17853"/>
    </source>
</evidence>
<dbReference type="InterPro" id="IPR042070">
    <property type="entry name" value="PucR_C-HTH_sf"/>
</dbReference>